<organism evidence="1 2">
    <name type="scientific">Dentiscutata heterogama</name>
    <dbReference type="NCBI Taxonomy" id="1316150"/>
    <lineage>
        <taxon>Eukaryota</taxon>
        <taxon>Fungi</taxon>
        <taxon>Fungi incertae sedis</taxon>
        <taxon>Mucoromycota</taxon>
        <taxon>Glomeromycotina</taxon>
        <taxon>Glomeromycetes</taxon>
        <taxon>Diversisporales</taxon>
        <taxon>Gigasporaceae</taxon>
        <taxon>Dentiscutata</taxon>
    </lineage>
</organism>
<feature type="non-terminal residue" evidence="1">
    <location>
        <position position="120"/>
    </location>
</feature>
<evidence type="ECO:0000313" key="2">
    <source>
        <dbReference type="Proteomes" id="UP000789702"/>
    </source>
</evidence>
<protein>
    <submittedName>
        <fullName evidence="1">5088_t:CDS:1</fullName>
    </submittedName>
</protein>
<accession>A0ACA9N853</accession>
<dbReference type="EMBL" id="CAJVPU010014556">
    <property type="protein sequence ID" value="CAG8640944.1"/>
    <property type="molecule type" value="Genomic_DNA"/>
</dbReference>
<name>A0ACA9N853_9GLOM</name>
<gene>
    <name evidence="1" type="ORF">DHETER_LOCUS8841</name>
</gene>
<keyword evidence="2" id="KW-1185">Reference proteome</keyword>
<reference evidence="1" key="1">
    <citation type="submission" date="2021-06" db="EMBL/GenBank/DDBJ databases">
        <authorList>
            <person name="Kallberg Y."/>
            <person name="Tangrot J."/>
            <person name="Rosling A."/>
        </authorList>
    </citation>
    <scope>NUCLEOTIDE SEQUENCE</scope>
    <source>
        <strain evidence="1">IL203A</strain>
    </source>
</reference>
<evidence type="ECO:0000313" key="1">
    <source>
        <dbReference type="EMBL" id="CAG8640944.1"/>
    </source>
</evidence>
<sequence>MKIDELLLELLANKTEEAGEQGLQIEALQVTSTIAPIMSKESKNTRDKAPIFKLLLANRAEEAGKQGQASSLLRELTLCNNCSKSELRVTKSQGPITDYTAWHPHHLRAYAPASSSAIYI</sequence>
<dbReference type="Proteomes" id="UP000789702">
    <property type="component" value="Unassembled WGS sequence"/>
</dbReference>
<proteinExistence type="predicted"/>
<comment type="caution">
    <text evidence="1">The sequence shown here is derived from an EMBL/GenBank/DDBJ whole genome shotgun (WGS) entry which is preliminary data.</text>
</comment>